<evidence type="ECO:0000313" key="2">
    <source>
        <dbReference type="EMBL" id="KAF9748897.1"/>
    </source>
</evidence>
<comment type="caution">
    <text evidence="2">The sequence shown here is derived from an EMBL/GenBank/DDBJ whole genome shotgun (WGS) entry which is preliminary data.</text>
</comment>
<evidence type="ECO:0000313" key="3">
    <source>
        <dbReference type="Proteomes" id="UP000616885"/>
    </source>
</evidence>
<accession>A0A8H7KDM7</accession>
<name>A0A8H7KDM7_BIOOC</name>
<organism evidence="2 3">
    <name type="scientific">Bionectria ochroleuca</name>
    <name type="common">Gliocladium roseum</name>
    <dbReference type="NCBI Taxonomy" id="29856"/>
    <lineage>
        <taxon>Eukaryota</taxon>
        <taxon>Fungi</taxon>
        <taxon>Dikarya</taxon>
        <taxon>Ascomycota</taxon>
        <taxon>Pezizomycotina</taxon>
        <taxon>Sordariomycetes</taxon>
        <taxon>Hypocreomycetidae</taxon>
        <taxon>Hypocreales</taxon>
        <taxon>Bionectriaceae</taxon>
        <taxon>Clonostachys</taxon>
    </lineage>
</organism>
<sequence length="119" mass="13025">MMAKRDQKWKTDPSRVQGSPNERASKILGTKSMGRRDPDPIPFYTTSEIACFVLPRLVGGRAFRLVGNWVMNYDNCSGTSPMGTVVGWGSVPLCPTSGDRTIACQPRGMSGSIPATWWS</sequence>
<proteinExistence type="predicted"/>
<feature type="region of interest" description="Disordered" evidence="1">
    <location>
        <begin position="1"/>
        <end position="39"/>
    </location>
</feature>
<dbReference type="Proteomes" id="UP000616885">
    <property type="component" value="Unassembled WGS sequence"/>
</dbReference>
<protein>
    <submittedName>
        <fullName evidence="2">Uncharacterized protein</fullName>
    </submittedName>
</protein>
<gene>
    <name evidence="2" type="ORF">IM811_016692</name>
</gene>
<dbReference type="AlphaFoldDB" id="A0A8H7KDM7"/>
<feature type="compositionally biased region" description="Basic and acidic residues" evidence="1">
    <location>
        <begin position="1"/>
        <end position="13"/>
    </location>
</feature>
<reference evidence="2" key="1">
    <citation type="submission" date="2020-10" db="EMBL/GenBank/DDBJ databases">
        <title>High-Quality Genome Resource of Clonostachys rosea strain S41 by Oxford Nanopore Long-Read Sequencing.</title>
        <authorList>
            <person name="Wang H."/>
        </authorList>
    </citation>
    <scope>NUCLEOTIDE SEQUENCE</scope>
    <source>
        <strain evidence="2">S41</strain>
    </source>
</reference>
<dbReference type="EMBL" id="JADCTT010000008">
    <property type="protein sequence ID" value="KAF9748897.1"/>
    <property type="molecule type" value="Genomic_DNA"/>
</dbReference>
<evidence type="ECO:0000256" key="1">
    <source>
        <dbReference type="SAM" id="MobiDB-lite"/>
    </source>
</evidence>